<gene>
    <name evidence="2" type="ORF">B0T16DRAFT_137007</name>
</gene>
<reference evidence="2" key="1">
    <citation type="submission" date="2023-06" db="EMBL/GenBank/DDBJ databases">
        <title>Genome-scale phylogeny and comparative genomics of the fungal order Sordariales.</title>
        <authorList>
            <consortium name="Lawrence Berkeley National Laboratory"/>
            <person name="Hensen N."/>
            <person name="Bonometti L."/>
            <person name="Westerberg I."/>
            <person name="Brannstrom I.O."/>
            <person name="Guillou S."/>
            <person name="Cros-Aarteil S."/>
            <person name="Calhoun S."/>
            <person name="Haridas S."/>
            <person name="Kuo A."/>
            <person name="Mondo S."/>
            <person name="Pangilinan J."/>
            <person name="Riley R."/>
            <person name="Labutti K."/>
            <person name="Andreopoulos B."/>
            <person name="Lipzen A."/>
            <person name="Chen C."/>
            <person name="Yanf M."/>
            <person name="Daum C."/>
            <person name="Ng V."/>
            <person name="Clum A."/>
            <person name="Steindorff A."/>
            <person name="Ohm R."/>
            <person name="Martin F."/>
            <person name="Silar P."/>
            <person name="Natvig D."/>
            <person name="Lalanne C."/>
            <person name="Gautier V."/>
            <person name="Ament-Velasquez S.L."/>
            <person name="Kruys A."/>
            <person name="Hutchinson M.I."/>
            <person name="Powell A.J."/>
            <person name="Barry K."/>
            <person name="Miller A.N."/>
            <person name="Grigoriev I.V."/>
            <person name="Debuchy R."/>
            <person name="Gladieux P."/>
            <person name="Thoren M.H."/>
            <person name="Johannesson H."/>
        </authorList>
    </citation>
    <scope>NUCLEOTIDE SEQUENCE</scope>
    <source>
        <strain evidence="2">SMH2532-1</strain>
    </source>
</reference>
<keyword evidence="3" id="KW-1185">Reference proteome</keyword>
<organism evidence="2 3">
    <name type="scientific">Cercophora newfieldiana</name>
    <dbReference type="NCBI Taxonomy" id="92897"/>
    <lineage>
        <taxon>Eukaryota</taxon>
        <taxon>Fungi</taxon>
        <taxon>Dikarya</taxon>
        <taxon>Ascomycota</taxon>
        <taxon>Pezizomycotina</taxon>
        <taxon>Sordariomycetes</taxon>
        <taxon>Sordariomycetidae</taxon>
        <taxon>Sordariales</taxon>
        <taxon>Lasiosphaeriaceae</taxon>
        <taxon>Cercophora</taxon>
    </lineage>
</organism>
<protein>
    <submittedName>
        <fullName evidence="2">Uncharacterized protein</fullName>
    </submittedName>
</protein>
<dbReference type="EMBL" id="JAULSV010000003">
    <property type="protein sequence ID" value="KAK0649831.1"/>
    <property type="molecule type" value="Genomic_DNA"/>
</dbReference>
<evidence type="ECO:0000313" key="3">
    <source>
        <dbReference type="Proteomes" id="UP001174936"/>
    </source>
</evidence>
<dbReference type="Proteomes" id="UP001174936">
    <property type="component" value="Unassembled WGS sequence"/>
</dbReference>
<comment type="caution">
    <text evidence="2">The sequence shown here is derived from an EMBL/GenBank/DDBJ whole genome shotgun (WGS) entry which is preliminary data.</text>
</comment>
<evidence type="ECO:0000313" key="2">
    <source>
        <dbReference type="EMBL" id="KAK0649831.1"/>
    </source>
</evidence>
<name>A0AA39YBZ1_9PEZI</name>
<accession>A0AA39YBZ1</accession>
<dbReference type="AlphaFoldDB" id="A0AA39YBZ1"/>
<evidence type="ECO:0000256" key="1">
    <source>
        <dbReference type="SAM" id="MobiDB-lite"/>
    </source>
</evidence>
<sequence length="291" mass="33295">MAKAKRCVRSSKATLRPANRPPPPTSRGTAAASNPCHIGIDIGSHRTRIAIWADGTEIVVENKHSFSLEHYPGDFPSALYVFDKDGSPSADDIYLVDREDPNRLSVSAKYVFYALADASDTLLEQYPLLHHLMTKKKDPSFKDRLRRGMIQLLTVLRDRAMAVCKARNWHVRKIGLTIPVQWTLEFEEVYCGLVSEVFQIDPGVVYFFTETEALARYLFKHHGAQIDPNEQHNAVMFYDYGGHNMVSYHLTARVSCLIWFLERLRLRGCPRRRESRAAQFLSGWKNIRWGA</sequence>
<feature type="region of interest" description="Disordered" evidence="1">
    <location>
        <begin position="1"/>
        <end position="33"/>
    </location>
</feature>
<proteinExistence type="predicted"/>